<sequence>MTSSVQQQQILSMIGVNDDTRGAPKALAVFTIDTKDPCAPLHAAKLSQGSGADPILWTGTEFTRSTSAGNFRLYKDSCGIFGIRMSNSPAFYSDGIPPNISDPDTLSGQSSKRGREQSSSAATFCQPVFSSVSSSSSKRGRLTSLPKAVTPVEANPAPVQCRQNETERPAGDLTPEQQRALANRKRYERRNRIVMAAQAKIEELQKQVDEKHQTVSSIPDEDSKDDDVFLVSHHRPTSSTLVVRLLKTEENDVENLANDMERLA</sequence>
<evidence type="ECO:0000313" key="4">
    <source>
        <dbReference type="EMBL" id="CAF3818121.1"/>
    </source>
</evidence>
<name>A0A8S2JXG1_9BILA</name>
<comment type="caution">
    <text evidence="4">The sequence shown here is derived from an EMBL/GenBank/DDBJ whole genome shotgun (WGS) entry which is preliminary data.</text>
</comment>
<evidence type="ECO:0000256" key="2">
    <source>
        <dbReference type="SAM" id="MobiDB-lite"/>
    </source>
</evidence>
<feature type="compositionally biased region" description="Polar residues" evidence="2">
    <location>
        <begin position="102"/>
        <end position="122"/>
    </location>
</feature>
<keyword evidence="1" id="KW-0175">Coiled coil</keyword>
<dbReference type="Proteomes" id="UP000682733">
    <property type="component" value="Unassembled WGS sequence"/>
</dbReference>
<reference evidence="4" key="1">
    <citation type="submission" date="2021-02" db="EMBL/GenBank/DDBJ databases">
        <authorList>
            <person name="Nowell W R."/>
        </authorList>
    </citation>
    <scope>NUCLEOTIDE SEQUENCE</scope>
</reference>
<gene>
    <name evidence="3" type="ORF">OVA965_LOCUS16957</name>
    <name evidence="4" type="ORF">TMI583_LOCUS16967</name>
</gene>
<feature type="region of interest" description="Disordered" evidence="2">
    <location>
        <begin position="94"/>
        <end position="122"/>
    </location>
</feature>
<dbReference type="EMBL" id="CAJOBA010008017">
    <property type="protein sequence ID" value="CAF3818121.1"/>
    <property type="molecule type" value="Genomic_DNA"/>
</dbReference>
<dbReference type="EMBL" id="CAJNOK010008005">
    <property type="protein sequence ID" value="CAF1051362.1"/>
    <property type="molecule type" value="Genomic_DNA"/>
</dbReference>
<proteinExistence type="predicted"/>
<evidence type="ECO:0000313" key="3">
    <source>
        <dbReference type="EMBL" id="CAF1051362.1"/>
    </source>
</evidence>
<organism evidence="4 5">
    <name type="scientific">Didymodactylos carnosus</name>
    <dbReference type="NCBI Taxonomy" id="1234261"/>
    <lineage>
        <taxon>Eukaryota</taxon>
        <taxon>Metazoa</taxon>
        <taxon>Spiralia</taxon>
        <taxon>Gnathifera</taxon>
        <taxon>Rotifera</taxon>
        <taxon>Eurotatoria</taxon>
        <taxon>Bdelloidea</taxon>
        <taxon>Philodinida</taxon>
        <taxon>Philodinidae</taxon>
        <taxon>Didymodactylos</taxon>
    </lineage>
</organism>
<evidence type="ECO:0000256" key="1">
    <source>
        <dbReference type="SAM" id="Coils"/>
    </source>
</evidence>
<feature type="coiled-coil region" evidence="1">
    <location>
        <begin position="187"/>
        <end position="214"/>
    </location>
</feature>
<accession>A0A8S2JXG1</accession>
<dbReference type="Proteomes" id="UP000677228">
    <property type="component" value="Unassembled WGS sequence"/>
</dbReference>
<protein>
    <submittedName>
        <fullName evidence="4">Uncharacterized protein</fullName>
    </submittedName>
</protein>
<dbReference type="AlphaFoldDB" id="A0A8S2JXG1"/>
<evidence type="ECO:0000313" key="5">
    <source>
        <dbReference type="Proteomes" id="UP000682733"/>
    </source>
</evidence>